<dbReference type="Gene3D" id="3.40.50.1820">
    <property type="entry name" value="alpha/beta hydrolase"/>
    <property type="match status" value="1"/>
</dbReference>
<dbReference type="InterPro" id="IPR000073">
    <property type="entry name" value="AB_hydrolase_1"/>
</dbReference>
<dbReference type="InterPro" id="IPR029058">
    <property type="entry name" value="AB_hydrolase_fold"/>
</dbReference>
<gene>
    <name evidence="2" type="ORF">QF118_01275</name>
</gene>
<keyword evidence="2" id="KW-0378">Hydrolase</keyword>
<accession>A0ABY8QHR5</accession>
<dbReference type="Proteomes" id="UP001241605">
    <property type="component" value="Chromosome"/>
</dbReference>
<dbReference type="PRINTS" id="PR00111">
    <property type="entry name" value="ABHYDROLASE"/>
</dbReference>
<feature type="domain" description="AB hydrolase-1" evidence="1">
    <location>
        <begin position="63"/>
        <end position="294"/>
    </location>
</feature>
<protein>
    <submittedName>
        <fullName evidence="2">Alpha/beta hydrolase</fullName>
    </submittedName>
</protein>
<dbReference type="PANTHER" id="PTHR43798:SF33">
    <property type="entry name" value="HYDROLASE, PUTATIVE (AFU_ORTHOLOGUE AFUA_2G14860)-RELATED"/>
    <property type="match status" value="1"/>
</dbReference>
<keyword evidence="3" id="KW-1185">Reference proteome</keyword>
<dbReference type="PANTHER" id="PTHR43798">
    <property type="entry name" value="MONOACYLGLYCEROL LIPASE"/>
    <property type="match status" value="1"/>
</dbReference>
<dbReference type="InterPro" id="IPR050266">
    <property type="entry name" value="AB_hydrolase_sf"/>
</dbReference>
<reference evidence="2 3" key="1">
    <citation type="submission" date="2023-05" db="EMBL/GenBank/DDBJ databases">
        <title>YMD87, complete Genome.</title>
        <authorList>
            <person name="Zhang J."/>
            <person name="Xu X."/>
        </authorList>
    </citation>
    <scope>NUCLEOTIDE SEQUENCE [LARGE SCALE GENOMIC DNA]</scope>
    <source>
        <strain evidence="2 3">YMD87</strain>
    </source>
</reference>
<dbReference type="SUPFAM" id="SSF53474">
    <property type="entry name" value="alpha/beta-Hydrolases"/>
    <property type="match status" value="1"/>
</dbReference>
<evidence type="ECO:0000313" key="3">
    <source>
        <dbReference type="Proteomes" id="UP001241605"/>
    </source>
</evidence>
<proteinExistence type="predicted"/>
<sequence>MSNASVIATLAGLGALSVPMLREGLRKPMNARAREAAPGQFAQLSQGITHYQWLGAAEGPVAVCVHGLTTPSFVWRTLAEDLGAMGFRVLVYDLFGRGFSDRPRGPQGAAFFTQQLDDLLRHEGVRQDITLIGYSMGGAIATSFAAEHGHRLRRLILLAPAGMGHDLGRLAAWAVDWPVIGDWAFHLGFPRSLLDGIRADAARHPEAAVLQPLLEAELTYRGYSRSVLASLRGILRATQPDEHRHIARQALPVTAIWGRDDTVIPIRAMAQLTQWNRDARNEVIKGAGHGLPYTHKDHVIQAIRDTWVGPVV</sequence>
<name>A0ABY8QHR5_9RHOB</name>
<evidence type="ECO:0000259" key="1">
    <source>
        <dbReference type="Pfam" id="PF00561"/>
    </source>
</evidence>
<organism evidence="2 3">
    <name type="scientific">Tropicibacter oceani</name>
    <dbReference type="NCBI Taxonomy" id="3058420"/>
    <lineage>
        <taxon>Bacteria</taxon>
        <taxon>Pseudomonadati</taxon>
        <taxon>Pseudomonadota</taxon>
        <taxon>Alphaproteobacteria</taxon>
        <taxon>Rhodobacterales</taxon>
        <taxon>Roseobacteraceae</taxon>
        <taxon>Tropicibacter</taxon>
    </lineage>
</organism>
<dbReference type="Pfam" id="PF00561">
    <property type="entry name" value="Abhydrolase_1"/>
    <property type="match status" value="1"/>
</dbReference>
<dbReference type="RefSeq" id="WP_282300827.1">
    <property type="nucleotide sequence ID" value="NZ_CP124616.1"/>
</dbReference>
<dbReference type="EMBL" id="CP124616">
    <property type="protein sequence ID" value="WGW04196.1"/>
    <property type="molecule type" value="Genomic_DNA"/>
</dbReference>
<dbReference type="GO" id="GO:0016787">
    <property type="term" value="F:hydrolase activity"/>
    <property type="evidence" value="ECO:0007669"/>
    <property type="project" value="UniProtKB-KW"/>
</dbReference>
<evidence type="ECO:0000313" key="2">
    <source>
        <dbReference type="EMBL" id="WGW04196.1"/>
    </source>
</evidence>